<reference evidence="6" key="2">
    <citation type="submission" date="2023-05" db="EMBL/GenBank/DDBJ databases">
        <authorList>
            <consortium name="Lawrence Berkeley National Laboratory"/>
            <person name="Steindorff A."/>
            <person name="Hensen N."/>
            <person name="Bonometti L."/>
            <person name="Westerberg I."/>
            <person name="Brannstrom I.O."/>
            <person name="Guillou S."/>
            <person name="Cros-Aarteil S."/>
            <person name="Calhoun S."/>
            <person name="Haridas S."/>
            <person name="Kuo A."/>
            <person name="Mondo S."/>
            <person name="Pangilinan J."/>
            <person name="Riley R."/>
            <person name="Labutti K."/>
            <person name="Andreopoulos B."/>
            <person name="Lipzen A."/>
            <person name="Chen C."/>
            <person name="Yanf M."/>
            <person name="Daum C."/>
            <person name="Ng V."/>
            <person name="Clum A."/>
            <person name="Ohm R."/>
            <person name="Martin F."/>
            <person name="Silar P."/>
            <person name="Natvig D."/>
            <person name="Lalanne C."/>
            <person name="Gautier V."/>
            <person name="Ament-Velasquez S.L."/>
            <person name="Kruys A."/>
            <person name="Hutchinson M.I."/>
            <person name="Powell A.J."/>
            <person name="Barry K."/>
            <person name="Miller A.N."/>
            <person name="Grigoriev I.V."/>
            <person name="Debuchy R."/>
            <person name="Gladieux P."/>
            <person name="Thoren M.H."/>
            <person name="Johannesson H."/>
        </authorList>
    </citation>
    <scope>NUCLEOTIDE SEQUENCE</scope>
    <source>
        <strain evidence="6">CBS 892.96</strain>
    </source>
</reference>
<protein>
    <submittedName>
        <fullName evidence="6">Hit family protein 1</fullName>
    </submittedName>
</protein>
<dbReference type="Gene3D" id="3.30.428.10">
    <property type="entry name" value="HIT-like"/>
    <property type="match status" value="1"/>
</dbReference>
<evidence type="ECO:0000259" key="5">
    <source>
        <dbReference type="PROSITE" id="PS51084"/>
    </source>
</evidence>
<evidence type="ECO:0000256" key="2">
    <source>
        <dbReference type="PIRSR" id="PIRSR601310-3"/>
    </source>
</evidence>
<dbReference type="PANTHER" id="PTHR46648:SF2">
    <property type="entry name" value="HIT DOMAIN-CONTAINING PROTEIN"/>
    <property type="match status" value="1"/>
</dbReference>
<dbReference type="Pfam" id="PF01230">
    <property type="entry name" value="HIT"/>
    <property type="match status" value="1"/>
</dbReference>
<organism evidence="6 7">
    <name type="scientific">Triangularia setosa</name>
    <dbReference type="NCBI Taxonomy" id="2587417"/>
    <lineage>
        <taxon>Eukaryota</taxon>
        <taxon>Fungi</taxon>
        <taxon>Dikarya</taxon>
        <taxon>Ascomycota</taxon>
        <taxon>Pezizomycotina</taxon>
        <taxon>Sordariomycetes</taxon>
        <taxon>Sordariomycetidae</taxon>
        <taxon>Sordariales</taxon>
        <taxon>Podosporaceae</taxon>
        <taxon>Triangularia</taxon>
    </lineage>
</organism>
<feature type="region of interest" description="Disordered" evidence="4">
    <location>
        <begin position="1"/>
        <end position="32"/>
    </location>
</feature>
<feature type="region of interest" description="Disordered" evidence="4">
    <location>
        <begin position="174"/>
        <end position="219"/>
    </location>
</feature>
<keyword evidence="7" id="KW-1185">Reference proteome</keyword>
<proteinExistence type="predicted"/>
<dbReference type="EMBL" id="MU866179">
    <property type="protein sequence ID" value="KAK4176975.1"/>
    <property type="molecule type" value="Genomic_DNA"/>
</dbReference>
<evidence type="ECO:0000256" key="1">
    <source>
        <dbReference type="PIRSR" id="PIRSR601310-1"/>
    </source>
</evidence>
<dbReference type="Proteomes" id="UP001302321">
    <property type="component" value="Unassembled WGS sequence"/>
</dbReference>
<dbReference type="SUPFAM" id="SSF54197">
    <property type="entry name" value="HIT-like"/>
    <property type="match status" value="1"/>
</dbReference>
<feature type="active site" description="Tele-AMP-histidine intermediate" evidence="1">
    <location>
        <position position="156"/>
    </location>
</feature>
<dbReference type="PRINTS" id="PR00332">
    <property type="entry name" value="HISTRIAD"/>
</dbReference>
<evidence type="ECO:0000256" key="3">
    <source>
        <dbReference type="PROSITE-ProRule" id="PRU00464"/>
    </source>
</evidence>
<dbReference type="InterPro" id="IPR001310">
    <property type="entry name" value="Histidine_triad_HIT"/>
</dbReference>
<feature type="short sequence motif" description="Histidine triad motif" evidence="2 3">
    <location>
        <begin position="154"/>
        <end position="158"/>
    </location>
</feature>
<feature type="compositionally biased region" description="Polar residues" evidence="4">
    <location>
        <begin position="8"/>
        <end position="18"/>
    </location>
</feature>
<dbReference type="InterPro" id="IPR011146">
    <property type="entry name" value="HIT-like"/>
</dbReference>
<comment type="caution">
    <text evidence="6">The sequence shown here is derived from an EMBL/GenBank/DDBJ whole genome shotgun (WGS) entry which is preliminary data.</text>
</comment>
<dbReference type="GO" id="GO:0003824">
    <property type="term" value="F:catalytic activity"/>
    <property type="evidence" value="ECO:0007669"/>
    <property type="project" value="InterPro"/>
</dbReference>
<evidence type="ECO:0000313" key="6">
    <source>
        <dbReference type="EMBL" id="KAK4176975.1"/>
    </source>
</evidence>
<feature type="compositionally biased region" description="Basic and acidic residues" evidence="4">
    <location>
        <begin position="192"/>
        <end position="206"/>
    </location>
</feature>
<sequence length="219" mass="23993">MPPKDESATASTPASQPLPNAINFDPSTHPPSHNDTSSCPFCHITTIYPPYPPLSPSPAHTLSPSLTSPNPSTFLILSTPLLIAFLDIMPLSPGHLLLCPRAHRPKLTDVTPAESAELGKYLRILSSAVSRATGIKDWNVVQNNGAAAAQVVPHCHFHIIPRPELRDKRNERFTSTMFGRGQRDELDDEEGERLAGEIREKVKEVVGEDDEENERAAKL</sequence>
<dbReference type="PROSITE" id="PS51084">
    <property type="entry name" value="HIT_2"/>
    <property type="match status" value="1"/>
</dbReference>
<accession>A0AAN6W8H2</accession>
<dbReference type="GO" id="GO:0009117">
    <property type="term" value="P:nucleotide metabolic process"/>
    <property type="evidence" value="ECO:0007669"/>
    <property type="project" value="TreeGrafter"/>
</dbReference>
<dbReference type="PANTHER" id="PTHR46648">
    <property type="entry name" value="HIT FAMILY PROTEIN 1"/>
    <property type="match status" value="1"/>
</dbReference>
<dbReference type="AlphaFoldDB" id="A0AAN6W8H2"/>
<gene>
    <name evidence="6" type="ORF">QBC36DRAFT_372820</name>
</gene>
<evidence type="ECO:0000256" key="4">
    <source>
        <dbReference type="SAM" id="MobiDB-lite"/>
    </source>
</evidence>
<evidence type="ECO:0000313" key="7">
    <source>
        <dbReference type="Proteomes" id="UP001302321"/>
    </source>
</evidence>
<dbReference type="InterPro" id="IPR036265">
    <property type="entry name" value="HIT-like_sf"/>
</dbReference>
<feature type="domain" description="HIT" evidence="5">
    <location>
        <begin position="62"/>
        <end position="170"/>
    </location>
</feature>
<reference evidence="6" key="1">
    <citation type="journal article" date="2023" name="Mol. Phylogenet. Evol.">
        <title>Genome-scale phylogeny and comparative genomics of the fungal order Sordariales.</title>
        <authorList>
            <person name="Hensen N."/>
            <person name="Bonometti L."/>
            <person name="Westerberg I."/>
            <person name="Brannstrom I.O."/>
            <person name="Guillou S."/>
            <person name="Cros-Aarteil S."/>
            <person name="Calhoun S."/>
            <person name="Haridas S."/>
            <person name="Kuo A."/>
            <person name="Mondo S."/>
            <person name="Pangilinan J."/>
            <person name="Riley R."/>
            <person name="LaButti K."/>
            <person name="Andreopoulos B."/>
            <person name="Lipzen A."/>
            <person name="Chen C."/>
            <person name="Yan M."/>
            <person name="Daum C."/>
            <person name="Ng V."/>
            <person name="Clum A."/>
            <person name="Steindorff A."/>
            <person name="Ohm R.A."/>
            <person name="Martin F."/>
            <person name="Silar P."/>
            <person name="Natvig D.O."/>
            <person name="Lalanne C."/>
            <person name="Gautier V."/>
            <person name="Ament-Velasquez S.L."/>
            <person name="Kruys A."/>
            <person name="Hutchinson M.I."/>
            <person name="Powell A.J."/>
            <person name="Barry K."/>
            <person name="Miller A.N."/>
            <person name="Grigoriev I.V."/>
            <person name="Debuchy R."/>
            <person name="Gladieux P."/>
            <person name="Hiltunen Thoren M."/>
            <person name="Johannesson H."/>
        </authorList>
    </citation>
    <scope>NUCLEOTIDE SEQUENCE</scope>
    <source>
        <strain evidence="6">CBS 892.96</strain>
    </source>
</reference>
<name>A0AAN6W8H2_9PEZI</name>